<dbReference type="InterPro" id="IPR053185">
    <property type="entry name" value="SET_domain_protein"/>
</dbReference>
<keyword evidence="4" id="KW-1185">Reference proteome</keyword>
<dbReference type="SMART" id="SM00317">
    <property type="entry name" value="SET"/>
    <property type="match status" value="1"/>
</dbReference>
<feature type="domain" description="SET" evidence="2">
    <location>
        <begin position="28"/>
        <end position="174"/>
    </location>
</feature>
<organism evidence="3 4">
    <name type="scientific">Phialocephala subalpina</name>
    <dbReference type="NCBI Taxonomy" id="576137"/>
    <lineage>
        <taxon>Eukaryota</taxon>
        <taxon>Fungi</taxon>
        <taxon>Dikarya</taxon>
        <taxon>Ascomycota</taxon>
        <taxon>Pezizomycotina</taxon>
        <taxon>Leotiomycetes</taxon>
        <taxon>Helotiales</taxon>
        <taxon>Mollisiaceae</taxon>
        <taxon>Phialocephala</taxon>
        <taxon>Phialocephala fortinii species complex</taxon>
    </lineage>
</organism>
<evidence type="ECO:0000256" key="1">
    <source>
        <dbReference type="SAM" id="MobiDB-lite"/>
    </source>
</evidence>
<sequence>MAPSSTSPPTSPPHTSQNGENGENSQNALWTLQDVPGKGKGLVVTQDVTPGTCLLSEAPLITTEIITSFDMDSTEQQLLGALNKLPKADQERYRSLHNNFSDSDPTHPLSGIVRSNAYPLGVEEEVGGVFADIARINHSCRPNVVQYWNPLFEKMTIYAVRAIPKGTEITTSYIPGGVSQERKQILKDHFGFDCTCELCSLPEDKLRQSDERIARAEKLDEMIGNSKNIYYAPEEVMKNARSLLNIYEQEGIKDGRLSRLYFDLFQMCNMHGDLARARCFVKYHCDLKKLAEGKDSKNVYEVLLYVKSPQKHGSYEPDGKWKTAASDVPKGMKATEFANWLWRGNI</sequence>
<dbReference type="PROSITE" id="PS50280">
    <property type="entry name" value="SET"/>
    <property type="match status" value="1"/>
</dbReference>
<reference evidence="3 4" key="1">
    <citation type="submission" date="2016-03" db="EMBL/GenBank/DDBJ databases">
        <authorList>
            <person name="Ploux O."/>
        </authorList>
    </citation>
    <scope>NUCLEOTIDE SEQUENCE [LARGE SCALE GENOMIC DNA]</scope>
    <source>
        <strain evidence="3 4">UAMH 11012</strain>
    </source>
</reference>
<accession>A0A1L7X9A3</accession>
<dbReference type="AlphaFoldDB" id="A0A1L7X9A3"/>
<dbReference type="EMBL" id="FJOG01000018">
    <property type="protein sequence ID" value="CZR61601.1"/>
    <property type="molecule type" value="Genomic_DNA"/>
</dbReference>
<gene>
    <name evidence="3" type="ORF">PAC_11498</name>
</gene>
<evidence type="ECO:0000259" key="2">
    <source>
        <dbReference type="PROSITE" id="PS50280"/>
    </source>
</evidence>
<dbReference type="Gene3D" id="2.170.270.10">
    <property type="entry name" value="SET domain"/>
    <property type="match status" value="1"/>
</dbReference>
<dbReference type="Pfam" id="PF00856">
    <property type="entry name" value="SET"/>
    <property type="match status" value="1"/>
</dbReference>
<protein>
    <recommendedName>
        <fullName evidence="2">SET domain-containing protein</fullName>
    </recommendedName>
</protein>
<feature type="compositionally biased region" description="Low complexity" evidence="1">
    <location>
        <begin position="1"/>
        <end position="16"/>
    </location>
</feature>
<dbReference type="Proteomes" id="UP000184330">
    <property type="component" value="Unassembled WGS sequence"/>
</dbReference>
<dbReference type="InterPro" id="IPR001214">
    <property type="entry name" value="SET_dom"/>
</dbReference>
<dbReference type="STRING" id="576137.A0A1L7X9A3"/>
<dbReference type="Gene3D" id="1.25.40.10">
    <property type="entry name" value="Tetratricopeptide repeat domain"/>
    <property type="match status" value="1"/>
</dbReference>
<dbReference type="CDD" id="cd20071">
    <property type="entry name" value="SET_SMYD"/>
    <property type="match status" value="1"/>
</dbReference>
<dbReference type="InterPro" id="IPR046341">
    <property type="entry name" value="SET_dom_sf"/>
</dbReference>
<dbReference type="OrthoDB" id="265717at2759"/>
<feature type="region of interest" description="Disordered" evidence="1">
    <location>
        <begin position="1"/>
        <end position="24"/>
    </location>
</feature>
<name>A0A1L7X9A3_9HELO</name>
<proteinExistence type="predicted"/>
<dbReference type="PANTHER" id="PTHR47332:SF4">
    <property type="entry name" value="SET DOMAIN-CONTAINING PROTEIN 5"/>
    <property type="match status" value="1"/>
</dbReference>
<dbReference type="SUPFAM" id="SSF82199">
    <property type="entry name" value="SET domain"/>
    <property type="match status" value="1"/>
</dbReference>
<dbReference type="PANTHER" id="PTHR47332">
    <property type="entry name" value="SET DOMAIN-CONTAINING PROTEIN 5"/>
    <property type="match status" value="1"/>
</dbReference>
<evidence type="ECO:0000313" key="4">
    <source>
        <dbReference type="Proteomes" id="UP000184330"/>
    </source>
</evidence>
<dbReference type="InterPro" id="IPR011990">
    <property type="entry name" value="TPR-like_helical_dom_sf"/>
</dbReference>
<evidence type="ECO:0000313" key="3">
    <source>
        <dbReference type="EMBL" id="CZR61601.1"/>
    </source>
</evidence>